<accession>A0AAW2BT85</accession>
<keyword evidence="2" id="KW-1185">Reference proteome</keyword>
<sequence length="214" mass="24704">MPMVNLYAYLLERKLVTPMFQRLREGPPSPNFDPSKKYKHHFKAEGHTLKECYQLRTEGHTLKDLIDNKLIQFDNTAAPNIITKPLPPHQEGNVNAIIIVEETVLDFSSLSFLWKEGVIIRIPKPFPYEDSYRVPWKYDVSLISTQIGKEEACSNISLGISGLTRSGCYYTLEELERRRKEIGKGTAEPIRDRVMTKEAEEFLKITKNSEYIVI</sequence>
<proteinExistence type="predicted"/>
<comment type="caution">
    <text evidence="1">The sequence shown here is derived from an EMBL/GenBank/DDBJ whole genome shotgun (WGS) entry which is preliminary data.</text>
</comment>
<dbReference type="EMBL" id="JAZDWU010000010">
    <property type="protein sequence ID" value="KAK9988578.1"/>
    <property type="molecule type" value="Genomic_DNA"/>
</dbReference>
<reference evidence="1 2" key="1">
    <citation type="submission" date="2024-01" db="EMBL/GenBank/DDBJ databases">
        <title>A telomere-to-telomere, gap-free genome of sweet tea (Lithocarpus litseifolius).</title>
        <authorList>
            <person name="Zhou J."/>
        </authorList>
    </citation>
    <scope>NUCLEOTIDE SEQUENCE [LARGE SCALE GENOMIC DNA]</scope>
    <source>
        <strain evidence="1">Zhou-2022a</strain>
        <tissue evidence="1">Leaf</tissue>
    </source>
</reference>
<gene>
    <name evidence="1" type="ORF">SO802_028817</name>
</gene>
<evidence type="ECO:0000313" key="1">
    <source>
        <dbReference type="EMBL" id="KAK9988578.1"/>
    </source>
</evidence>
<dbReference type="PANTHER" id="PTHR32108">
    <property type="entry name" value="DNA-DIRECTED RNA POLYMERASE SUBUNIT ALPHA"/>
    <property type="match status" value="1"/>
</dbReference>
<dbReference type="AlphaFoldDB" id="A0AAW2BT85"/>
<protein>
    <submittedName>
        <fullName evidence="1">Uncharacterized protein</fullName>
    </submittedName>
</protein>
<name>A0AAW2BT85_9ROSI</name>
<dbReference type="PANTHER" id="PTHR32108:SF9">
    <property type="entry name" value="REVERSE TRANSCRIPTASE RNASE H-LIKE DOMAIN-CONTAINING PROTEIN"/>
    <property type="match status" value="1"/>
</dbReference>
<evidence type="ECO:0000313" key="2">
    <source>
        <dbReference type="Proteomes" id="UP001459277"/>
    </source>
</evidence>
<dbReference type="Proteomes" id="UP001459277">
    <property type="component" value="Unassembled WGS sequence"/>
</dbReference>
<organism evidence="1 2">
    <name type="scientific">Lithocarpus litseifolius</name>
    <dbReference type="NCBI Taxonomy" id="425828"/>
    <lineage>
        <taxon>Eukaryota</taxon>
        <taxon>Viridiplantae</taxon>
        <taxon>Streptophyta</taxon>
        <taxon>Embryophyta</taxon>
        <taxon>Tracheophyta</taxon>
        <taxon>Spermatophyta</taxon>
        <taxon>Magnoliopsida</taxon>
        <taxon>eudicotyledons</taxon>
        <taxon>Gunneridae</taxon>
        <taxon>Pentapetalae</taxon>
        <taxon>rosids</taxon>
        <taxon>fabids</taxon>
        <taxon>Fagales</taxon>
        <taxon>Fagaceae</taxon>
        <taxon>Lithocarpus</taxon>
    </lineage>
</organism>